<dbReference type="PANTHER" id="PTHR42923:SF17">
    <property type="entry name" value="AMINE OXIDASE DOMAIN-CONTAINING PROTEIN"/>
    <property type="match status" value="1"/>
</dbReference>
<dbReference type="InterPro" id="IPR002937">
    <property type="entry name" value="Amino_oxidase"/>
</dbReference>
<dbReference type="InterPro" id="IPR036188">
    <property type="entry name" value="FAD/NAD-bd_sf"/>
</dbReference>
<evidence type="ECO:0000256" key="1">
    <source>
        <dbReference type="ARBA" id="ARBA00001974"/>
    </source>
</evidence>
<dbReference type="InterPro" id="IPR001613">
    <property type="entry name" value="Flavin_amine_oxidase"/>
</dbReference>
<keyword evidence="2" id="KW-0560">Oxidoreductase</keyword>
<dbReference type="OrthoDB" id="20837at2"/>
<proteinExistence type="predicted"/>
<dbReference type="EMBL" id="JXQQ01000008">
    <property type="protein sequence ID" value="KIQ35821.1"/>
    <property type="molecule type" value="Genomic_DNA"/>
</dbReference>
<feature type="binding site" evidence="3">
    <location>
        <position position="246"/>
    </location>
    <ligand>
        <name>FAD</name>
        <dbReference type="ChEBI" id="CHEBI:57692"/>
    </ligand>
</feature>
<reference evidence="5 6" key="1">
    <citation type="submission" date="2014-12" db="EMBL/GenBank/DDBJ databases">
        <title>16Stimator: statistical estimation of ribosomal gene copy numbers from draft genome assemblies.</title>
        <authorList>
            <person name="Perisin M.A."/>
            <person name="Vetter M."/>
            <person name="Gilbert J.A."/>
            <person name="Bergelson J."/>
        </authorList>
    </citation>
    <scope>NUCLEOTIDE SEQUENCE [LARGE SCALE GENOMIC DNA]</scope>
    <source>
        <strain evidence="5 6">MEDvA23</strain>
    </source>
</reference>
<dbReference type="Gene3D" id="3.50.50.60">
    <property type="entry name" value="FAD/NAD(P)-binding domain"/>
    <property type="match status" value="1"/>
</dbReference>
<dbReference type="GO" id="GO:0016491">
    <property type="term" value="F:oxidoreductase activity"/>
    <property type="evidence" value="ECO:0007669"/>
    <property type="project" value="UniProtKB-KW"/>
</dbReference>
<dbReference type="AlphaFoldDB" id="A0A0D0MTF6"/>
<accession>A0A0D0MTF6</accession>
<dbReference type="Gene3D" id="3.30.70.1990">
    <property type="match status" value="1"/>
</dbReference>
<feature type="binding site" evidence="3">
    <location>
        <begin position="33"/>
        <end position="34"/>
    </location>
    <ligand>
        <name>FAD</name>
        <dbReference type="ChEBI" id="CHEBI:57692"/>
    </ligand>
</feature>
<gene>
    <name evidence="5" type="ORF">RT97_03375</name>
</gene>
<evidence type="ECO:0000313" key="5">
    <source>
        <dbReference type="EMBL" id="KIQ35821.1"/>
    </source>
</evidence>
<comment type="caution">
    <text evidence="5">The sequence shown here is derived from an EMBL/GenBank/DDBJ whole genome shotgun (WGS) entry which is preliminary data.</text>
</comment>
<organism evidence="5 6">
    <name type="scientific">Variovorax paradoxus</name>
    <dbReference type="NCBI Taxonomy" id="34073"/>
    <lineage>
        <taxon>Bacteria</taxon>
        <taxon>Pseudomonadati</taxon>
        <taxon>Pseudomonadota</taxon>
        <taxon>Betaproteobacteria</taxon>
        <taxon>Burkholderiales</taxon>
        <taxon>Comamonadaceae</taxon>
        <taxon>Variovorax</taxon>
    </lineage>
</organism>
<evidence type="ECO:0000259" key="4">
    <source>
        <dbReference type="Pfam" id="PF01593"/>
    </source>
</evidence>
<evidence type="ECO:0000313" key="6">
    <source>
        <dbReference type="Proteomes" id="UP000032067"/>
    </source>
</evidence>
<dbReference type="SUPFAM" id="SSF51905">
    <property type="entry name" value="FAD/NAD(P)-binding domain"/>
    <property type="match status" value="1"/>
</dbReference>
<dbReference type="PANTHER" id="PTHR42923">
    <property type="entry name" value="PROTOPORPHYRINOGEN OXIDASE"/>
    <property type="match status" value="1"/>
</dbReference>
<dbReference type="Proteomes" id="UP000032067">
    <property type="component" value="Unassembled WGS sequence"/>
</dbReference>
<evidence type="ECO:0000256" key="2">
    <source>
        <dbReference type="ARBA" id="ARBA00023002"/>
    </source>
</evidence>
<protein>
    <submittedName>
        <fullName evidence="5">NADH-ubiquinone oxidoreductase subunit 6</fullName>
    </submittedName>
</protein>
<feature type="domain" description="Amine oxidase" evidence="4">
    <location>
        <begin position="14"/>
        <end position="280"/>
    </location>
</feature>
<comment type="cofactor">
    <cofactor evidence="1">
        <name>FAD</name>
        <dbReference type="ChEBI" id="CHEBI:57692"/>
    </cofactor>
</comment>
<evidence type="ECO:0000256" key="3">
    <source>
        <dbReference type="PIRSR" id="PIRSR601613-1"/>
    </source>
</evidence>
<sequence length="447" mass="48946">MTQPPRVAIIGAGISGLAAAHALRDAARITLVEASDYFGGHAHTTTISLPRSARDATPVAHGVDTGFLVYNDRTYPNLIRLFAELGVETALSEMSFSVQAPRDNGSRLEWSGNNLATVFAQRRNLADPRFLGMLADLLRFNRLTTRIAQAGTEGELAQPLGQFLDAHRFGTAFRDWYFLPMMGCIWSCSTAQMLAFPVATMIRFCHNHGLIQIANRPQWRTVRGGSRHYVEKIVAGLQDKRLRTPVRRITRTGDSVLVATDAGTERFDHAILATHSDQSLAMLGDASPAEAAVLGAIRYQANHAVLHTDASALPQRQSAWAAWNYERAAASERESGRVCLHYLLNKLQPLPWEQPVIVSLNPVREIQRSQVMAEYDYDHPVLDLAAIRAQAAVPTLQGQRNTWFAGAWMGYGFHEDGLKAGIVAAEGLRAHVAAPGAPFDALARALA</sequence>
<dbReference type="FunFam" id="1.10.405.20:FF:000001">
    <property type="entry name" value="Amine oxidase"/>
    <property type="match status" value="1"/>
</dbReference>
<keyword evidence="5" id="KW-0830">Ubiquinone</keyword>
<feature type="binding site" evidence="3">
    <location>
        <position position="15"/>
    </location>
    <ligand>
        <name>FAD</name>
        <dbReference type="ChEBI" id="CHEBI:57692"/>
    </ligand>
</feature>
<dbReference type="Gene3D" id="1.10.405.20">
    <property type="match status" value="1"/>
</dbReference>
<name>A0A0D0MTF6_VARPD</name>
<dbReference type="Pfam" id="PF01593">
    <property type="entry name" value="Amino_oxidase"/>
    <property type="match status" value="1"/>
</dbReference>
<dbReference type="RefSeq" id="WP_042577373.1">
    <property type="nucleotide sequence ID" value="NZ_JXQQ01000008.1"/>
</dbReference>
<dbReference type="PRINTS" id="PR00757">
    <property type="entry name" value="AMINEOXDASEF"/>
</dbReference>
<dbReference type="InterPro" id="IPR050464">
    <property type="entry name" value="Zeta_carotene_desat/Oxidored"/>
</dbReference>